<evidence type="ECO:0008006" key="4">
    <source>
        <dbReference type="Google" id="ProtNLM"/>
    </source>
</evidence>
<dbReference type="RefSeq" id="WP_011448631.1">
    <property type="nucleotide sequence ID" value="NC_007796.1"/>
</dbReference>
<dbReference type="EnsemblBacteria" id="ABD41366">
    <property type="protein sequence ID" value="ABD41366"/>
    <property type="gene ID" value="Mhun_1635"/>
</dbReference>
<accession>Q2FMD6</accession>
<evidence type="ECO:0000256" key="1">
    <source>
        <dbReference type="SAM" id="Phobius"/>
    </source>
</evidence>
<dbReference type="STRING" id="323259.Mhun_1635"/>
<dbReference type="EMBL" id="CP000254">
    <property type="protein sequence ID" value="ABD41366.1"/>
    <property type="molecule type" value="Genomic_DNA"/>
</dbReference>
<dbReference type="OrthoDB" id="148205at2157"/>
<name>Q2FMD6_METHJ</name>
<sequence>MFHPAGDLVVTVGIILFLFIFLRFLYTIPLKISLSAIRGSSRLCGESEVGLGQFSIAVLYDGTLFGEMRIGGRRLFSFSIPKTGEEGANTDEGKPEAESIRSGMRWIPVIVQGSRRIIRHFRIDTLTCHARIGCGDPCTTGMVYGYIQAIIPLLPGEHDICIVPDFYDPVLEGHVRLDTRFVYPFALLVYLSRIIIPEVLNKPVLSGGRIDAEYI</sequence>
<keyword evidence="1" id="KW-0472">Membrane</keyword>
<reference evidence="3" key="1">
    <citation type="journal article" date="2016" name="Stand. Genomic Sci.">
        <title>Complete genome sequence of Methanospirillum hungatei type strain JF1.</title>
        <authorList>
            <person name="Gunsalus R.P."/>
            <person name="Cook L.E."/>
            <person name="Crable B."/>
            <person name="Rohlin L."/>
            <person name="McDonald E."/>
            <person name="Mouttaki H."/>
            <person name="Sieber J.R."/>
            <person name="Poweleit N."/>
            <person name="Zhou H."/>
            <person name="Lapidus A.L."/>
            <person name="Daligault H.E."/>
            <person name="Land M."/>
            <person name="Gilna P."/>
            <person name="Ivanova N."/>
            <person name="Kyrpides N."/>
            <person name="Culley D.E."/>
            <person name="McInerney M.J."/>
        </authorList>
    </citation>
    <scope>NUCLEOTIDE SEQUENCE [LARGE SCALE GENOMIC DNA]</scope>
    <source>
        <strain evidence="3">ATCC 27890 / DSM 864 / NBRC 100397 / JF-1</strain>
    </source>
</reference>
<proteinExistence type="predicted"/>
<dbReference type="InterPro" id="IPR021338">
    <property type="entry name" value="DUF2953"/>
</dbReference>
<keyword evidence="3" id="KW-1185">Reference proteome</keyword>
<keyword evidence="1" id="KW-1133">Transmembrane helix</keyword>
<feature type="transmembrane region" description="Helical" evidence="1">
    <location>
        <begin position="6"/>
        <end position="26"/>
    </location>
</feature>
<dbReference type="GeneID" id="3924377"/>
<organism evidence="2 3">
    <name type="scientific">Methanospirillum hungatei JF-1 (strain ATCC 27890 / DSM 864 / NBRC 100397 / JF-1)</name>
    <dbReference type="NCBI Taxonomy" id="323259"/>
    <lineage>
        <taxon>Archaea</taxon>
        <taxon>Methanobacteriati</taxon>
        <taxon>Methanobacteriota</taxon>
        <taxon>Stenosarchaea group</taxon>
        <taxon>Methanomicrobia</taxon>
        <taxon>Methanomicrobiales</taxon>
        <taxon>Methanospirillaceae</taxon>
        <taxon>Methanospirillum</taxon>
    </lineage>
</organism>
<dbReference type="Pfam" id="PF11167">
    <property type="entry name" value="DUF2953"/>
    <property type="match status" value="1"/>
</dbReference>
<keyword evidence="1" id="KW-0812">Transmembrane</keyword>
<dbReference type="Proteomes" id="UP000001941">
    <property type="component" value="Chromosome"/>
</dbReference>
<evidence type="ECO:0000313" key="2">
    <source>
        <dbReference type="EMBL" id="ABD41366.1"/>
    </source>
</evidence>
<dbReference type="KEGG" id="mhu:Mhun_1635"/>
<gene>
    <name evidence="2" type="ordered locus">Mhun_1635</name>
</gene>
<dbReference type="eggNOG" id="arCOG03505">
    <property type="taxonomic scope" value="Archaea"/>
</dbReference>
<dbReference type="AlphaFoldDB" id="Q2FMD6"/>
<dbReference type="InParanoid" id="Q2FMD6"/>
<dbReference type="HOGENOM" id="CLU_1280801_0_0_2"/>
<protein>
    <recommendedName>
        <fullName evidence="4">DUF2953 domain-containing protein</fullName>
    </recommendedName>
</protein>
<evidence type="ECO:0000313" key="3">
    <source>
        <dbReference type="Proteomes" id="UP000001941"/>
    </source>
</evidence>